<evidence type="ECO:0000256" key="1">
    <source>
        <dbReference type="ARBA" id="ARBA00004496"/>
    </source>
</evidence>
<feature type="compositionally biased region" description="Polar residues" evidence="4">
    <location>
        <begin position="308"/>
        <end position="329"/>
    </location>
</feature>
<dbReference type="PANTHER" id="PTHR16093:SF5">
    <property type="entry name" value="COILED-COIL DOMAIN-CONTAINING PROTEIN 120"/>
    <property type="match status" value="1"/>
</dbReference>
<feature type="region of interest" description="Disordered" evidence="4">
    <location>
        <begin position="94"/>
        <end position="190"/>
    </location>
</feature>
<gene>
    <name evidence="6" type="ORF">UPYG_G00001350</name>
</gene>
<feature type="compositionally biased region" description="Basic residues" evidence="4">
    <location>
        <begin position="125"/>
        <end position="134"/>
    </location>
</feature>
<evidence type="ECO:0000256" key="2">
    <source>
        <dbReference type="ARBA" id="ARBA00022490"/>
    </source>
</evidence>
<reference evidence="6 7" key="1">
    <citation type="submission" date="2024-06" db="EMBL/GenBank/DDBJ databases">
        <authorList>
            <person name="Pan Q."/>
            <person name="Wen M."/>
            <person name="Jouanno E."/>
            <person name="Zahm M."/>
            <person name="Klopp C."/>
            <person name="Cabau C."/>
            <person name="Louis A."/>
            <person name="Berthelot C."/>
            <person name="Parey E."/>
            <person name="Roest Crollius H."/>
            <person name="Montfort J."/>
            <person name="Robinson-Rechavi M."/>
            <person name="Bouchez O."/>
            <person name="Lampietro C."/>
            <person name="Lopez Roques C."/>
            <person name="Donnadieu C."/>
            <person name="Postlethwait J."/>
            <person name="Bobe J."/>
            <person name="Verreycken H."/>
            <person name="Guiguen Y."/>
        </authorList>
    </citation>
    <scope>NUCLEOTIDE SEQUENCE [LARGE SCALE GENOMIC DNA]</scope>
    <source>
        <strain evidence="6">Up_M1</strain>
        <tissue evidence="6">Testis</tissue>
    </source>
</reference>
<feature type="compositionally biased region" description="Low complexity" evidence="4">
    <location>
        <begin position="483"/>
        <end position="499"/>
    </location>
</feature>
<dbReference type="GO" id="GO:0005737">
    <property type="term" value="C:cytoplasm"/>
    <property type="evidence" value="ECO:0007669"/>
    <property type="project" value="UniProtKB-SubCell"/>
</dbReference>
<feature type="compositionally biased region" description="Low complexity" evidence="4">
    <location>
        <begin position="287"/>
        <end position="299"/>
    </location>
</feature>
<comment type="caution">
    <text evidence="6">The sequence shown here is derived from an EMBL/GenBank/DDBJ whole genome shotgun (WGS) entry which is preliminary data.</text>
</comment>
<evidence type="ECO:0000256" key="4">
    <source>
        <dbReference type="SAM" id="MobiDB-lite"/>
    </source>
</evidence>
<organism evidence="6 7">
    <name type="scientific">Umbra pygmaea</name>
    <name type="common">Eastern mudminnow</name>
    <dbReference type="NCBI Taxonomy" id="75934"/>
    <lineage>
        <taxon>Eukaryota</taxon>
        <taxon>Metazoa</taxon>
        <taxon>Chordata</taxon>
        <taxon>Craniata</taxon>
        <taxon>Vertebrata</taxon>
        <taxon>Euteleostomi</taxon>
        <taxon>Actinopterygii</taxon>
        <taxon>Neopterygii</taxon>
        <taxon>Teleostei</taxon>
        <taxon>Protacanthopterygii</taxon>
        <taxon>Esociformes</taxon>
        <taxon>Umbridae</taxon>
        <taxon>Umbra</taxon>
    </lineage>
</organism>
<dbReference type="InterPro" id="IPR021774">
    <property type="entry name" value="CUPID"/>
</dbReference>
<feature type="region of interest" description="Disordered" evidence="4">
    <location>
        <begin position="210"/>
        <end position="230"/>
    </location>
</feature>
<keyword evidence="3" id="KW-0175">Coiled coil</keyword>
<feature type="compositionally biased region" description="Polar residues" evidence="4">
    <location>
        <begin position="508"/>
        <end position="532"/>
    </location>
</feature>
<dbReference type="InterPro" id="IPR043447">
    <property type="entry name" value="CCDC120/INAVA"/>
</dbReference>
<feature type="compositionally biased region" description="Polar residues" evidence="4">
    <location>
        <begin position="160"/>
        <end position="170"/>
    </location>
</feature>
<dbReference type="Proteomes" id="UP001557470">
    <property type="component" value="Unassembled WGS sequence"/>
</dbReference>
<proteinExistence type="predicted"/>
<feature type="region of interest" description="Disordered" evidence="4">
    <location>
        <begin position="483"/>
        <end position="538"/>
    </location>
</feature>
<keyword evidence="2" id="KW-0963">Cytoplasm</keyword>
<dbReference type="PANTHER" id="PTHR16093">
    <property type="entry name" value="COILED-COIL DOMAIN-CONTAINING PROTEIN 120 FAMILY MEMBER"/>
    <property type="match status" value="1"/>
</dbReference>
<sequence length="651" mass="70537">MEVKGHVISVPDVQCVSQPRGNHRVERMTVLQERRHSLQTLLNARLAELRRVCLQEAELTGEVPVDFPLEAGERRPYVRRRVTSYRQGPKNAIKTETEEVFHRKPKKTLFSSALRRHVDPEQHHTHSKRTVHRGCHTDDTVHSESSSMSDSTGGHENDESSGGATDSLSPSRPRLALGHGTGSNSPEQRLCRKLSPIEVYYEIRTTARRNSLANSASPSRTLPRSISNVEGRSVPATPLLARNGHASVHNHIRSDISISGASTRQHSDPEAPQLVPLQSEEGPPTGPLKGSSSGPSSGSYEGGGGGVYSTQRRSNSSEALLDRTNSCNEGGQIRGGHGERSGCMPSRGGPPYKSSDALTDGRLRQVNGQRSSPERQLVNGHGPEQARLGGQATRPGGYSEVLMDYVWGKQQQRQAQHVQGKFPSSAPGRPQGHLSGGPPAYSSPLVLRGKPGDPRKVKVTRTKSCGPCIPLQPHQQEALLFSASTSSDPPAPPTSSTAALYPLHGSEPHQSGSGPKLNQNQKLGSPQLSDTASPDEPTRSLHKALALEGLRAWYLRNTLTGPGGQESGAPPRRRTTNSLHGSHPHQPLNHKGGRDRDYPPCQLPQSHTFHGHPLHGRSIDLSSYQESFQVQRKELTLKEPSTDLPSPGTLV</sequence>
<feature type="region of interest" description="Disordered" evidence="4">
    <location>
        <begin position="558"/>
        <end position="651"/>
    </location>
</feature>
<dbReference type="EMBL" id="JAGEUA010000001">
    <property type="protein sequence ID" value="KAL1020534.1"/>
    <property type="molecule type" value="Genomic_DNA"/>
</dbReference>
<evidence type="ECO:0000313" key="6">
    <source>
        <dbReference type="EMBL" id="KAL1020534.1"/>
    </source>
</evidence>
<protein>
    <recommendedName>
        <fullName evidence="5">Cytohesin Ubiquitin Protein Inducing domain-containing protein</fullName>
    </recommendedName>
</protein>
<feature type="domain" description="Cytohesin Ubiquitin Protein Inducing" evidence="5">
    <location>
        <begin position="18"/>
        <end position="99"/>
    </location>
</feature>
<feature type="region of interest" description="Disordered" evidence="4">
    <location>
        <begin position="260"/>
        <end position="395"/>
    </location>
</feature>
<evidence type="ECO:0000256" key="3">
    <source>
        <dbReference type="ARBA" id="ARBA00023054"/>
    </source>
</evidence>
<comment type="subcellular location">
    <subcellularLocation>
        <location evidence="1">Cytoplasm</location>
    </subcellularLocation>
</comment>
<accession>A0ABD0XIZ6</accession>
<evidence type="ECO:0000259" key="5">
    <source>
        <dbReference type="Pfam" id="PF11819"/>
    </source>
</evidence>
<feature type="region of interest" description="Disordered" evidence="4">
    <location>
        <begin position="412"/>
        <end position="461"/>
    </location>
</feature>
<name>A0ABD0XIZ6_UMBPY</name>
<dbReference type="AlphaFoldDB" id="A0ABD0XIZ6"/>
<keyword evidence="7" id="KW-1185">Reference proteome</keyword>
<evidence type="ECO:0000313" key="7">
    <source>
        <dbReference type="Proteomes" id="UP001557470"/>
    </source>
</evidence>
<feature type="compositionally biased region" description="Polar residues" evidence="4">
    <location>
        <begin position="620"/>
        <end position="630"/>
    </location>
</feature>
<feature type="compositionally biased region" description="Basic and acidic residues" evidence="4">
    <location>
        <begin position="631"/>
        <end position="641"/>
    </location>
</feature>
<dbReference type="Pfam" id="PF11819">
    <property type="entry name" value="CUPID"/>
    <property type="match status" value="1"/>
</dbReference>